<evidence type="ECO:0000256" key="3">
    <source>
        <dbReference type="ARBA" id="ARBA00022741"/>
    </source>
</evidence>
<keyword evidence="3" id="KW-0547">Nucleotide-binding</keyword>
<dbReference type="GO" id="GO:0008641">
    <property type="term" value="F:ubiquitin-like modifier activating enzyme activity"/>
    <property type="evidence" value="ECO:0007669"/>
    <property type="project" value="InterPro"/>
</dbReference>
<dbReference type="CDD" id="cd00757">
    <property type="entry name" value="ThiF_MoeB_HesA_family"/>
    <property type="match status" value="1"/>
</dbReference>
<evidence type="ECO:0000256" key="10">
    <source>
        <dbReference type="ARBA" id="ARBA00075110"/>
    </source>
</evidence>
<comment type="similarity">
    <text evidence="1">Belongs to the HesA/MoeB/ThiF family.</text>
</comment>
<dbReference type="Pfam" id="PF00899">
    <property type="entry name" value="ThiF"/>
    <property type="match status" value="1"/>
</dbReference>
<dbReference type="GO" id="GO:0061605">
    <property type="term" value="F:molybdopterin-synthase adenylyltransferase activity"/>
    <property type="evidence" value="ECO:0007669"/>
    <property type="project" value="UniProtKB-EC"/>
</dbReference>
<evidence type="ECO:0000256" key="1">
    <source>
        <dbReference type="ARBA" id="ARBA00009919"/>
    </source>
</evidence>
<dbReference type="GO" id="GO:0008146">
    <property type="term" value="F:sulfotransferase activity"/>
    <property type="evidence" value="ECO:0007669"/>
    <property type="project" value="TreeGrafter"/>
</dbReference>
<reference evidence="14 15" key="1">
    <citation type="submission" date="2017-05" db="EMBL/GenBank/DDBJ databases">
        <title>Complete and WGS of Bordetella genogroups.</title>
        <authorList>
            <person name="Spilker T."/>
            <person name="LiPuma J."/>
        </authorList>
    </citation>
    <scope>NUCLEOTIDE SEQUENCE [LARGE SCALE GENOMIC DNA]</scope>
    <source>
        <strain evidence="14 15">AU17164</strain>
    </source>
</reference>
<dbReference type="NCBIfam" id="NF004281">
    <property type="entry name" value="PRK05690.1"/>
    <property type="match status" value="1"/>
</dbReference>
<dbReference type="EMBL" id="CP021109">
    <property type="protein sequence ID" value="ARP88164.1"/>
    <property type="molecule type" value="Genomic_DNA"/>
</dbReference>
<dbReference type="RefSeq" id="WP_086073290.1">
    <property type="nucleotide sequence ID" value="NZ_CP021109.1"/>
</dbReference>
<evidence type="ECO:0000256" key="12">
    <source>
        <dbReference type="ARBA" id="ARBA00078531"/>
    </source>
</evidence>
<name>A0A1W6Z4Q1_9BORD</name>
<evidence type="ECO:0000256" key="4">
    <source>
        <dbReference type="ARBA" id="ARBA00022840"/>
    </source>
</evidence>
<keyword evidence="2" id="KW-0808">Transferase</keyword>
<evidence type="ECO:0000313" key="15">
    <source>
        <dbReference type="Proteomes" id="UP000194139"/>
    </source>
</evidence>
<organism evidence="14 15">
    <name type="scientific">Bordetella genomosp. 9</name>
    <dbReference type="NCBI Taxonomy" id="1416803"/>
    <lineage>
        <taxon>Bacteria</taxon>
        <taxon>Pseudomonadati</taxon>
        <taxon>Pseudomonadota</taxon>
        <taxon>Betaproteobacteria</taxon>
        <taxon>Burkholderiales</taxon>
        <taxon>Alcaligenaceae</taxon>
        <taxon>Bordetella</taxon>
    </lineage>
</organism>
<accession>A0A1W6Z4Q1</accession>
<keyword evidence="15" id="KW-1185">Reference proteome</keyword>
<evidence type="ECO:0000256" key="9">
    <source>
        <dbReference type="ARBA" id="ARBA00073635"/>
    </source>
</evidence>
<evidence type="ECO:0000259" key="13">
    <source>
        <dbReference type="Pfam" id="PF00899"/>
    </source>
</evidence>
<dbReference type="PANTHER" id="PTHR10953">
    <property type="entry name" value="UBIQUITIN-ACTIVATING ENZYME E1"/>
    <property type="match status" value="1"/>
</dbReference>
<dbReference type="GO" id="GO:0004792">
    <property type="term" value="F:thiosulfate-cyanide sulfurtransferase activity"/>
    <property type="evidence" value="ECO:0007669"/>
    <property type="project" value="TreeGrafter"/>
</dbReference>
<dbReference type="Gene3D" id="3.40.50.720">
    <property type="entry name" value="NAD(P)-binding Rossmann-like Domain"/>
    <property type="match status" value="1"/>
</dbReference>
<protein>
    <recommendedName>
        <fullName evidence="9">Molybdopterin-synthase adenylyltransferase</fullName>
        <ecNumber evidence="8">2.7.7.80</ecNumber>
    </recommendedName>
    <alternativeName>
        <fullName evidence="12">MoaD protein adenylase</fullName>
    </alternativeName>
    <alternativeName>
        <fullName evidence="10">Molybdopterin-converting factor subunit 1 adenylase</fullName>
    </alternativeName>
    <alternativeName>
        <fullName evidence="11">Sulfur carrier protein MoaD adenylyltransferase</fullName>
    </alternativeName>
</protein>
<evidence type="ECO:0000313" key="14">
    <source>
        <dbReference type="EMBL" id="ARP88164.1"/>
    </source>
</evidence>
<evidence type="ECO:0000256" key="8">
    <source>
        <dbReference type="ARBA" id="ARBA00066884"/>
    </source>
</evidence>
<dbReference type="FunFam" id="3.40.50.720:FF:000033">
    <property type="entry name" value="Adenylyltransferase and sulfurtransferase MOCS3"/>
    <property type="match status" value="1"/>
</dbReference>
<dbReference type="GO" id="GO:0005829">
    <property type="term" value="C:cytosol"/>
    <property type="evidence" value="ECO:0007669"/>
    <property type="project" value="TreeGrafter"/>
</dbReference>
<keyword evidence="4" id="KW-0067">ATP-binding</keyword>
<dbReference type="InterPro" id="IPR035985">
    <property type="entry name" value="Ubiquitin-activating_enz"/>
</dbReference>
<gene>
    <name evidence="14" type="ORF">CAL13_19550</name>
</gene>
<proteinExistence type="inferred from homology"/>
<dbReference type="Proteomes" id="UP000194139">
    <property type="component" value="Chromosome"/>
</dbReference>
<evidence type="ECO:0000256" key="11">
    <source>
        <dbReference type="ARBA" id="ARBA00075328"/>
    </source>
</evidence>
<dbReference type="SUPFAM" id="SSF69572">
    <property type="entry name" value="Activating enzymes of the ubiquitin-like proteins"/>
    <property type="match status" value="1"/>
</dbReference>
<dbReference type="GO" id="GO:0005524">
    <property type="term" value="F:ATP binding"/>
    <property type="evidence" value="ECO:0007669"/>
    <property type="project" value="UniProtKB-KW"/>
</dbReference>
<dbReference type="InterPro" id="IPR000594">
    <property type="entry name" value="ThiF_NAD_FAD-bd"/>
</dbReference>
<comment type="subunit">
    <text evidence="7">Homodimer. Forms a stable heterotetrameric complex of 2 MoeB and 2 MoaD during adenylation of MoaD.</text>
</comment>
<feature type="domain" description="THIF-type NAD/FAD binding fold" evidence="13">
    <location>
        <begin position="9"/>
        <end position="244"/>
    </location>
</feature>
<comment type="function">
    <text evidence="6">Catalyzes the adenylation by ATP of the carboxyl group of the C-terminal glycine of sulfur carrier protein MoaD.</text>
</comment>
<sequence>MNDQQLLRYARHILLDELGIEGQEKFLAARALIVGAGGLGSPAAMYLATAGVGHITLVDDDVVELSNLQRQLLHTTASLGQPKVESGRRALLALNPEIVVETIARRLTDDALQAAVAAADVVLDCSDNFATRHQINRACVHHRKPLVSGAAIRFDGQVGVFDMRGDASPCYHCLFPEADDVEEANCATMGVLAPLVGIIGSVQAAETLKLLAGIGESLAGRLLCLDGLSMQWRSLNVPRDPECAVCAGRGAAHRHGSDGGPGAPA</sequence>
<comment type="catalytic activity">
    <reaction evidence="5">
        <text>[molybdopterin-synthase sulfur-carrier protein]-C-terminal Gly-Gly + ATP + H(+) = [molybdopterin-synthase sulfur-carrier protein]-C-terminal Gly-Gly-AMP + diphosphate</text>
        <dbReference type="Rhea" id="RHEA:43616"/>
        <dbReference type="Rhea" id="RHEA-COMP:12159"/>
        <dbReference type="Rhea" id="RHEA-COMP:12202"/>
        <dbReference type="ChEBI" id="CHEBI:15378"/>
        <dbReference type="ChEBI" id="CHEBI:30616"/>
        <dbReference type="ChEBI" id="CHEBI:33019"/>
        <dbReference type="ChEBI" id="CHEBI:90618"/>
        <dbReference type="ChEBI" id="CHEBI:90778"/>
        <dbReference type="EC" id="2.7.7.80"/>
    </reaction>
</comment>
<dbReference type="PANTHER" id="PTHR10953:SF102">
    <property type="entry name" value="ADENYLYLTRANSFERASE AND SULFURTRANSFERASE MOCS3"/>
    <property type="match status" value="1"/>
</dbReference>
<evidence type="ECO:0000256" key="5">
    <source>
        <dbReference type="ARBA" id="ARBA00052218"/>
    </source>
</evidence>
<dbReference type="InterPro" id="IPR045886">
    <property type="entry name" value="ThiF/MoeB/HesA"/>
</dbReference>
<dbReference type="EC" id="2.7.7.80" evidence="8"/>
<evidence type="ECO:0000256" key="2">
    <source>
        <dbReference type="ARBA" id="ARBA00022679"/>
    </source>
</evidence>
<evidence type="ECO:0000256" key="6">
    <source>
        <dbReference type="ARBA" id="ARBA00055169"/>
    </source>
</evidence>
<evidence type="ECO:0000256" key="7">
    <source>
        <dbReference type="ARBA" id="ARBA00063809"/>
    </source>
</evidence>
<dbReference type="AlphaFoldDB" id="A0A1W6Z4Q1"/>